<evidence type="ECO:0000313" key="3">
    <source>
        <dbReference type="Proteomes" id="UP000078512"/>
    </source>
</evidence>
<organism evidence="2 3">
    <name type="scientific">Linnemannia elongata AG-77</name>
    <dbReference type="NCBI Taxonomy" id="1314771"/>
    <lineage>
        <taxon>Eukaryota</taxon>
        <taxon>Fungi</taxon>
        <taxon>Fungi incertae sedis</taxon>
        <taxon>Mucoromycota</taxon>
        <taxon>Mortierellomycotina</taxon>
        <taxon>Mortierellomycetes</taxon>
        <taxon>Mortierellales</taxon>
        <taxon>Mortierellaceae</taxon>
        <taxon>Linnemannia</taxon>
    </lineage>
</organism>
<keyword evidence="1" id="KW-0812">Transmembrane</keyword>
<keyword evidence="3" id="KW-1185">Reference proteome</keyword>
<dbReference type="AlphaFoldDB" id="A0A197KK33"/>
<evidence type="ECO:0000256" key="1">
    <source>
        <dbReference type="SAM" id="Phobius"/>
    </source>
</evidence>
<dbReference type="InterPro" id="IPR011989">
    <property type="entry name" value="ARM-like"/>
</dbReference>
<gene>
    <name evidence="2" type="ORF">K457DRAFT_172792</name>
</gene>
<dbReference type="Proteomes" id="UP000078512">
    <property type="component" value="Unassembled WGS sequence"/>
</dbReference>
<dbReference type="EMBL" id="KV442011">
    <property type="protein sequence ID" value="OAQ36609.1"/>
    <property type="molecule type" value="Genomic_DNA"/>
</dbReference>
<proteinExistence type="predicted"/>
<sequence>MRLLVQEDYNLSTALDSTSPRRQPALAYFVFWALGGFGDMMATLGAAGLEEKEFDLASVLEALARCLLVNQDPLTQSFVLSALTKLSVKMLPNPIPTSVMNVVRQQCQQHNNTTTILSSSLATIEVQQRAAELLMIAELAVS</sequence>
<reference evidence="2 3" key="1">
    <citation type="submission" date="2016-05" db="EMBL/GenBank/DDBJ databases">
        <title>Genome sequencing reveals origins of a unique bacterial endosymbiosis in the earliest lineages of terrestrial Fungi.</title>
        <authorList>
            <consortium name="DOE Joint Genome Institute"/>
            <person name="Uehling J."/>
            <person name="Gryganskyi A."/>
            <person name="Hameed K."/>
            <person name="Tschaplinski T."/>
            <person name="Misztal P."/>
            <person name="Wu S."/>
            <person name="Desiro A."/>
            <person name="Vande Pol N."/>
            <person name="Du Z.-Y."/>
            <person name="Zienkiewicz A."/>
            <person name="Zienkiewicz K."/>
            <person name="Morin E."/>
            <person name="Tisserant E."/>
            <person name="Splivallo R."/>
            <person name="Hainaut M."/>
            <person name="Henrissat B."/>
            <person name="Ohm R."/>
            <person name="Kuo A."/>
            <person name="Yan J."/>
            <person name="Lipzen A."/>
            <person name="Nolan M."/>
            <person name="Labutti K."/>
            <person name="Barry K."/>
            <person name="Goldstein A."/>
            <person name="Labbe J."/>
            <person name="Schadt C."/>
            <person name="Tuskan G."/>
            <person name="Grigoriev I."/>
            <person name="Martin F."/>
            <person name="Vilgalys R."/>
            <person name="Bonito G."/>
        </authorList>
    </citation>
    <scope>NUCLEOTIDE SEQUENCE [LARGE SCALE GENOMIC DNA]</scope>
    <source>
        <strain evidence="2 3">AG-77</strain>
    </source>
</reference>
<protein>
    <submittedName>
        <fullName evidence="2">Uncharacterized protein</fullName>
    </submittedName>
</protein>
<dbReference type="OrthoDB" id="29308at2759"/>
<keyword evidence="1" id="KW-1133">Transmembrane helix</keyword>
<accession>A0A197KK33</accession>
<evidence type="ECO:0000313" key="2">
    <source>
        <dbReference type="EMBL" id="OAQ36609.1"/>
    </source>
</evidence>
<feature type="transmembrane region" description="Helical" evidence="1">
    <location>
        <begin position="25"/>
        <end position="49"/>
    </location>
</feature>
<keyword evidence="1" id="KW-0472">Membrane</keyword>
<dbReference type="Gene3D" id="1.25.10.10">
    <property type="entry name" value="Leucine-rich Repeat Variant"/>
    <property type="match status" value="1"/>
</dbReference>
<name>A0A197KK33_9FUNG</name>